<protein>
    <submittedName>
        <fullName evidence="1">Uncharacterized protein</fullName>
    </submittedName>
</protein>
<reference evidence="1" key="1">
    <citation type="submission" date="2022-08" db="EMBL/GenBank/DDBJ databases">
        <title>Alicyclobacillus dauci DSM2870, complete genome.</title>
        <authorList>
            <person name="Wang Q."/>
            <person name="Cai R."/>
            <person name="Wang Z."/>
        </authorList>
    </citation>
    <scope>NUCLEOTIDE SEQUENCE</scope>
    <source>
        <strain evidence="1">DSM 28700</strain>
    </source>
</reference>
<sequence length="100" mass="11506">MDHVAYVEQTMIAYCLGKPEDLALGTNHFNETLEEIRRDGHEVWVFADVAGIVQKDMLWYLWIKSSQGNGNIEGRIYEIPSFQDAVYTACAKMPWLSTYD</sequence>
<keyword evidence="2" id="KW-1185">Reference proteome</keyword>
<evidence type="ECO:0000313" key="1">
    <source>
        <dbReference type="EMBL" id="WAH37637.1"/>
    </source>
</evidence>
<name>A0ABY6Z472_9BACL</name>
<organism evidence="1 2">
    <name type="scientific">Alicyclobacillus dauci</name>
    <dbReference type="NCBI Taxonomy" id="1475485"/>
    <lineage>
        <taxon>Bacteria</taxon>
        <taxon>Bacillati</taxon>
        <taxon>Bacillota</taxon>
        <taxon>Bacilli</taxon>
        <taxon>Bacillales</taxon>
        <taxon>Alicyclobacillaceae</taxon>
        <taxon>Alicyclobacillus</taxon>
    </lineage>
</organism>
<proteinExistence type="predicted"/>
<evidence type="ECO:0000313" key="2">
    <source>
        <dbReference type="Proteomes" id="UP001164803"/>
    </source>
</evidence>
<accession>A0ABY6Z472</accession>
<dbReference type="EMBL" id="CP104064">
    <property type="protein sequence ID" value="WAH37637.1"/>
    <property type="molecule type" value="Genomic_DNA"/>
</dbReference>
<gene>
    <name evidence="1" type="ORF">NZD86_03660</name>
</gene>
<dbReference type="RefSeq" id="WP_268045147.1">
    <property type="nucleotide sequence ID" value="NZ_CP104064.1"/>
</dbReference>
<dbReference type="Proteomes" id="UP001164803">
    <property type="component" value="Chromosome"/>
</dbReference>